<comment type="caution">
    <text evidence="1">The sequence shown here is derived from an EMBL/GenBank/DDBJ whole genome shotgun (WGS) entry which is preliminary data.</text>
</comment>
<proteinExistence type="predicted"/>
<name>A0ABN8H4F1_9BACL</name>
<keyword evidence="2" id="KW-1185">Reference proteome</keyword>
<accession>A0ABN8H4F1</accession>
<gene>
    <name evidence="1" type="ORF">PAECIP111892_05248</name>
</gene>
<evidence type="ECO:0000313" key="1">
    <source>
        <dbReference type="EMBL" id="CAH1222967.1"/>
    </source>
</evidence>
<evidence type="ECO:0000313" key="2">
    <source>
        <dbReference type="Proteomes" id="UP000838324"/>
    </source>
</evidence>
<reference evidence="1" key="1">
    <citation type="submission" date="2022-01" db="EMBL/GenBank/DDBJ databases">
        <authorList>
            <person name="Criscuolo A."/>
        </authorList>
    </citation>
    <scope>NUCLEOTIDE SEQUENCE</scope>
    <source>
        <strain evidence="1">CIP111892</strain>
    </source>
</reference>
<sequence>MQPQQIQQFSTTVFLRLLLKSKRILKNTPHNHNSIHTVLLSEP</sequence>
<organism evidence="1 2">
    <name type="scientific">Paenibacillus auburnensis</name>
    <dbReference type="NCBI Taxonomy" id="2905649"/>
    <lineage>
        <taxon>Bacteria</taxon>
        <taxon>Bacillati</taxon>
        <taxon>Bacillota</taxon>
        <taxon>Bacilli</taxon>
        <taxon>Bacillales</taxon>
        <taxon>Paenibacillaceae</taxon>
        <taxon>Paenibacillus</taxon>
    </lineage>
</organism>
<dbReference type="Proteomes" id="UP000838324">
    <property type="component" value="Unassembled WGS sequence"/>
</dbReference>
<protein>
    <submittedName>
        <fullName evidence="1">Uncharacterized protein</fullName>
    </submittedName>
</protein>
<dbReference type="EMBL" id="CAKMMG010000012">
    <property type="protein sequence ID" value="CAH1222967.1"/>
    <property type="molecule type" value="Genomic_DNA"/>
</dbReference>